<dbReference type="Pfam" id="PF00561">
    <property type="entry name" value="Abhydrolase_1"/>
    <property type="match status" value="1"/>
</dbReference>
<feature type="domain" description="AB hydrolase-1" evidence="3">
    <location>
        <begin position="105"/>
        <end position="213"/>
    </location>
</feature>
<protein>
    <submittedName>
        <fullName evidence="4">Putative serine hydrolase</fullName>
    </submittedName>
</protein>
<evidence type="ECO:0000256" key="2">
    <source>
        <dbReference type="ARBA" id="ARBA00022801"/>
    </source>
</evidence>
<keyword evidence="2 4" id="KW-0378">Hydrolase</keyword>
<name>A0A067QS53_ZOONE</name>
<accession>A0A067QS53</accession>
<evidence type="ECO:0000313" key="5">
    <source>
        <dbReference type="Proteomes" id="UP000027135"/>
    </source>
</evidence>
<dbReference type="InterPro" id="IPR000073">
    <property type="entry name" value="AB_hydrolase_1"/>
</dbReference>
<proteinExistence type="inferred from homology"/>
<dbReference type="GO" id="GO:0016020">
    <property type="term" value="C:membrane"/>
    <property type="evidence" value="ECO:0007669"/>
    <property type="project" value="TreeGrafter"/>
</dbReference>
<sequence length="422" mass="47166">MTPGIGDRNGGLVVTGVFSVVIFDLCNNLGCVTVVRDIISTNFELIWLIQFGNSDVDFDLGSLGSTENVQTIFELLPRSVEHVRWNSRDRIPDTGKWWGPQDKQPVLAIHGWQDNAGSFDRLAPLLPAHIAILCIDLPGHGLSSPYPKGCFYYLHWDGLSVVRRIVKYFKWEKITILGHSLGGAIGFLYAASYPDDTDKLICIDVASPAFADVSEMVDMTRRGIDKFLKYENYTKKDEPCYGYEEMLNVMLLGHDGSLTLASGEILVKRGSYKDPVTNNYLFTRDVRLLSLIPCISLEVASEYARNITCKVLNIKAKPGSRYRCNDLYHAILDEIKETARHFEFFEVEGTHHLHLNNPEDISSYNRESRNEAIAFSDPAHRPAPGPTQSPILWVPGSFPGGKVLLVRDANHSPPPSAEVKNV</sequence>
<dbReference type="FunCoup" id="A0A067QS53">
    <property type="interactions" value="113"/>
</dbReference>
<evidence type="ECO:0000313" key="4">
    <source>
        <dbReference type="EMBL" id="KDR12427.1"/>
    </source>
</evidence>
<dbReference type="PANTHER" id="PTHR43798:SF14">
    <property type="entry name" value="SERINE HYDROLASE-LIKE PROTEIN DDB_G0286239"/>
    <property type="match status" value="1"/>
</dbReference>
<dbReference type="PRINTS" id="PR00111">
    <property type="entry name" value="ABHYDROLASE"/>
</dbReference>
<dbReference type="InterPro" id="IPR029058">
    <property type="entry name" value="AB_hydrolase_fold"/>
</dbReference>
<reference evidence="4 5" key="1">
    <citation type="journal article" date="2014" name="Nat. Commun.">
        <title>Molecular traces of alternative social organization in a termite genome.</title>
        <authorList>
            <person name="Terrapon N."/>
            <person name="Li C."/>
            <person name="Robertson H.M."/>
            <person name="Ji L."/>
            <person name="Meng X."/>
            <person name="Booth W."/>
            <person name="Chen Z."/>
            <person name="Childers C.P."/>
            <person name="Glastad K.M."/>
            <person name="Gokhale K."/>
            <person name="Gowin J."/>
            <person name="Gronenberg W."/>
            <person name="Hermansen R.A."/>
            <person name="Hu H."/>
            <person name="Hunt B.G."/>
            <person name="Huylmans A.K."/>
            <person name="Khalil S.M."/>
            <person name="Mitchell R.D."/>
            <person name="Munoz-Torres M.C."/>
            <person name="Mustard J.A."/>
            <person name="Pan H."/>
            <person name="Reese J.T."/>
            <person name="Scharf M.E."/>
            <person name="Sun F."/>
            <person name="Vogel H."/>
            <person name="Xiao J."/>
            <person name="Yang W."/>
            <person name="Yang Z."/>
            <person name="Yang Z."/>
            <person name="Zhou J."/>
            <person name="Zhu J."/>
            <person name="Brent C.S."/>
            <person name="Elsik C.G."/>
            <person name="Goodisman M.A."/>
            <person name="Liberles D.A."/>
            <person name="Roe R.M."/>
            <person name="Vargo E.L."/>
            <person name="Vilcinskas A."/>
            <person name="Wang J."/>
            <person name="Bornberg-Bauer E."/>
            <person name="Korb J."/>
            <person name="Zhang G."/>
            <person name="Liebig J."/>
        </authorList>
    </citation>
    <scope>NUCLEOTIDE SEQUENCE [LARGE SCALE GENOMIC DNA]</scope>
    <source>
        <tissue evidence="4">Whole organism</tissue>
    </source>
</reference>
<dbReference type="PANTHER" id="PTHR43798">
    <property type="entry name" value="MONOACYLGLYCEROL LIPASE"/>
    <property type="match status" value="1"/>
</dbReference>
<dbReference type="SUPFAM" id="SSF53474">
    <property type="entry name" value="alpha/beta-Hydrolases"/>
    <property type="match status" value="1"/>
</dbReference>
<dbReference type="eggNOG" id="KOG1454">
    <property type="taxonomic scope" value="Eukaryota"/>
</dbReference>
<organism evidence="4 5">
    <name type="scientific">Zootermopsis nevadensis</name>
    <name type="common">Dampwood termite</name>
    <dbReference type="NCBI Taxonomy" id="136037"/>
    <lineage>
        <taxon>Eukaryota</taxon>
        <taxon>Metazoa</taxon>
        <taxon>Ecdysozoa</taxon>
        <taxon>Arthropoda</taxon>
        <taxon>Hexapoda</taxon>
        <taxon>Insecta</taxon>
        <taxon>Pterygota</taxon>
        <taxon>Neoptera</taxon>
        <taxon>Polyneoptera</taxon>
        <taxon>Dictyoptera</taxon>
        <taxon>Blattodea</taxon>
        <taxon>Blattoidea</taxon>
        <taxon>Termitoidae</taxon>
        <taxon>Termopsidae</taxon>
        <taxon>Zootermopsis</taxon>
    </lineage>
</organism>
<dbReference type="InterPro" id="IPR050266">
    <property type="entry name" value="AB_hydrolase_sf"/>
</dbReference>
<dbReference type="Proteomes" id="UP000027135">
    <property type="component" value="Unassembled WGS sequence"/>
</dbReference>
<keyword evidence="5" id="KW-1185">Reference proteome</keyword>
<comment type="similarity">
    <text evidence="1">Belongs to the AB hydrolase superfamily.</text>
</comment>
<evidence type="ECO:0000259" key="3">
    <source>
        <dbReference type="Pfam" id="PF00561"/>
    </source>
</evidence>
<evidence type="ECO:0000256" key="1">
    <source>
        <dbReference type="ARBA" id="ARBA00008645"/>
    </source>
</evidence>
<dbReference type="AlphaFoldDB" id="A0A067QS53"/>
<dbReference type="EMBL" id="KK853018">
    <property type="protein sequence ID" value="KDR12427.1"/>
    <property type="molecule type" value="Genomic_DNA"/>
</dbReference>
<dbReference type="Gene3D" id="3.40.50.1820">
    <property type="entry name" value="alpha/beta hydrolase"/>
    <property type="match status" value="1"/>
</dbReference>
<dbReference type="InParanoid" id="A0A067QS53"/>
<dbReference type="GO" id="GO:0016787">
    <property type="term" value="F:hydrolase activity"/>
    <property type="evidence" value="ECO:0007669"/>
    <property type="project" value="UniProtKB-KW"/>
</dbReference>
<dbReference type="ESTHER" id="zoone-a0a067qty7">
    <property type="family name" value="SERHL"/>
</dbReference>
<dbReference type="OMA" id="CDPWHKV"/>
<gene>
    <name evidence="4" type="ORF">L798_13478</name>
</gene>